<keyword evidence="1" id="KW-0175">Coiled coil</keyword>
<name>A0A1F6A3B7_9BACT</name>
<dbReference type="Pfam" id="PF09397">
    <property type="entry name" value="FtsK_gamma"/>
    <property type="match status" value="1"/>
</dbReference>
<dbReference type="PANTHER" id="PTHR22683:SF41">
    <property type="entry name" value="DNA TRANSLOCASE FTSK"/>
    <property type="match status" value="1"/>
</dbReference>
<dbReference type="InterPro" id="IPR036388">
    <property type="entry name" value="WH-like_DNA-bd_sf"/>
</dbReference>
<proteinExistence type="predicted"/>
<evidence type="ECO:0000259" key="2">
    <source>
        <dbReference type="SMART" id="SM00843"/>
    </source>
</evidence>
<protein>
    <recommendedName>
        <fullName evidence="2">FtsK gamma domain-containing protein</fullName>
    </recommendedName>
</protein>
<feature type="domain" description="FtsK gamma" evidence="2">
    <location>
        <begin position="33"/>
        <end position="98"/>
    </location>
</feature>
<reference evidence="3 4" key="1">
    <citation type="journal article" date="2016" name="Nat. Commun.">
        <title>Thousands of microbial genomes shed light on interconnected biogeochemical processes in an aquifer system.</title>
        <authorList>
            <person name="Anantharaman K."/>
            <person name="Brown C.T."/>
            <person name="Hug L.A."/>
            <person name="Sharon I."/>
            <person name="Castelle C.J."/>
            <person name="Probst A.J."/>
            <person name="Thomas B.C."/>
            <person name="Singh A."/>
            <person name="Wilkins M.J."/>
            <person name="Karaoz U."/>
            <person name="Brodie E.L."/>
            <person name="Williams K.H."/>
            <person name="Hubbard S.S."/>
            <person name="Banfield J.F."/>
        </authorList>
    </citation>
    <scope>NUCLEOTIDE SEQUENCE [LARGE SCALE GENOMIC DNA]</scope>
</reference>
<dbReference type="SUPFAM" id="SSF46785">
    <property type="entry name" value="Winged helix' DNA-binding domain"/>
    <property type="match status" value="1"/>
</dbReference>
<dbReference type="SMART" id="SM00843">
    <property type="entry name" value="Ftsk_gamma"/>
    <property type="match status" value="1"/>
</dbReference>
<feature type="coiled-coil region" evidence="1">
    <location>
        <begin position="5"/>
        <end position="32"/>
    </location>
</feature>
<evidence type="ECO:0000256" key="1">
    <source>
        <dbReference type="SAM" id="Coils"/>
    </source>
</evidence>
<sequence>MEEILNNIFKQLNELSNRLDKIESALREHKFLNPEEDPLLPEAIKIVQGYDRASASLLQRRLKIGYARAARILDQLEEKGVVSEDEGSLPRVVLNKKKSKLRNN</sequence>
<dbReference type="InterPro" id="IPR018541">
    <property type="entry name" value="Ftsk_gamma"/>
</dbReference>
<gene>
    <name evidence="3" type="ORF">A3D78_06730</name>
</gene>
<comment type="caution">
    <text evidence="3">The sequence shown here is derived from an EMBL/GenBank/DDBJ whole genome shotgun (WGS) entry which is preliminary data.</text>
</comment>
<dbReference type="InterPro" id="IPR050206">
    <property type="entry name" value="FtsK/SpoIIIE/SftA"/>
</dbReference>
<evidence type="ECO:0000313" key="4">
    <source>
        <dbReference type="Proteomes" id="UP000176253"/>
    </source>
</evidence>
<dbReference type="PANTHER" id="PTHR22683">
    <property type="entry name" value="SPORULATION PROTEIN RELATED"/>
    <property type="match status" value="1"/>
</dbReference>
<dbReference type="AlphaFoldDB" id="A0A1F6A3B7"/>
<dbReference type="STRING" id="1798383.A3D78_06730"/>
<dbReference type="Gene3D" id="1.10.10.10">
    <property type="entry name" value="Winged helix-like DNA-binding domain superfamily/Winged helix DNA-binding domain"/>
    <property type="match status" value="1"/>
</dbReference>
<evidence type="ECO:0000313" key="3">
    <source>
        <dbReference type="EMBL" id="OGG19034.1"/>
    </source>
</evidence>
<dbReference type="InterPro" id="IPR036390">
    <property type="entry name" value="WH_DNA-bd_sf"/>
</dbReference>
<dbReference type="Proteomes" id="UP000176253">
    <property type="component" value="Unassembled WGS sequence"/>
</dbReference>
<organism evidence="3 4">
    <name type="scientific">Candidatus Gottesmanbacteria bacterium RIFCSPHIGHO2_02_FULL_39_14</name>
    <dbReference type="NCBI Taxonomy" id="1798383"/>
    <lineage>
        <taxon>Bacteria</taxon>
        <taxon>Candidatus Gottesmaniibacteriota</taxon>
    </lineage>
</organism>
<accession>A0A1F6A3B7</accession>
<dbReference type="EMBL" id="MFJM01000007">
    <property type="protein sequence ID" value="OGG19034.1"/>
    <property type="molecule type" value="Genomic_DNA"/>
</dbReference>